<evidence type="ECO:0000256" key="4">
    <source>
        <dbReference type="ARBA" id="ARBA00004744"/>
    </source>
</evidence>
<dbReference type="Proteomes" id="UP000035548">
    <property type="component" value="Chromosome"/>
</dbReference>
<dbReference type="InterPro" id="IPR002937">
    <property type="entry name" value="Amino_oxidase"/>
</dbReference>
<evidence type="ECO:0000256" key="1">
    <source>
        <dbReference type="ARBA" id="ARBA00001755"/>
    </source>
</evidence>
<reference evidence="14 15" key="1">
    <citation type="journal article" date="2015" name="Genome Announc.">
        <title>Virulence Factor Genes Detected in the Complete Genome Sequence of Corynebacterium uterequi DSM 45634, Isolated from the Uterus of a Maiden Mare.</title>
        <authorList>
            <person name="Ruckert C."/>
            <person name="Kriete M."/>
            <person name="Jaenicke S."/>
            <person name="Winkler A."/>
            <person name="Tauch A."/>
        </authorList>
    </citation>
    <scope>NUCLEOTIDE SEQUENCE [LARGE SCALE GENOMIC DNA]</scope>
    <source>
        <strain evidence="14 15">DSM 45634</strain>
    </source>
</reference>
<dbReference type="Pfam" id="PF01593">
    <property type="entry name" value="Amino_oxidase"/>
    <property type="match status" value="1"/>
</dbReference>
<keyword evidence="9 12" id="KW-0274">FAD</keyword>
<dbReference type="PANTHER" id="PTHR42923:SF3">
    <property type="entry name" value="PROTOPORPHYRINOGEN OXIDASE"/>
    <property type="match status" value="1"/>
</dbReference>
<dbReference type="InterPro" id="IPR050464">
    <property type="entry name" value="Zeta_carotene_desat/Oxidored"/>
</dbReference>
<evidence type="ECO:0000256" key="12">
    <source>
        <dbReference type="RuleBase" id="RU364052"/>
    </source>
</evidence>
<dbReference type="PATRIC" id="fig|1072256.5.peg.246"/>
<dbReference type="NCBIfam" id="TIGR00562">
    <property type="entry name" value="proto_IX_ox"/>
    <property type="match status" value="1"/>
</dbReference>
<evidence type="ECO:0000259" key="13">
    <source>
        <dbReference type="Pfam" id="PF01593"/>
    </source>
</evidence>
<comment type="function">
    <text evidence="3 12">Involved in coproporphyrin-dependent heme b biosynthesis. Catalyzes the oxidation of coproporphyrinogen III to coproporphyrin III.</text>
</comment>
<evidence type="ECO:0000256" key="9">
    <source>
        <dbReference type="ARBA" id="ARBA00022827"/>
    </source>
</evidence>
<dbReference type="AlphaFoldDB" id="A0A0G3HA89"/>
<comment type="cofactor">
    <cofactor evidence="2 12">
        <name>FAD</name>
        <dbReference type="ChEBI" id="CHEBI:57692"/>
    </cofactor>
</comment>
<evidence type="ECO:0000313" key="15">
    <source>
        <dbReference type="Proteomes" id="UP000035548"/>
    </source>
</evidence>
<comment type="similarity">
    <text evidence="5 12">Belongs to the protoporphyrinogen/coproporphyrinogen oxidase family. Coproporphyrinogen III oxidase subfamily.</text>
</comment>
<reference evidence="15" key="2">
    <citation type="submission" date="2015-05" db="EMBL/GenBank/DDBJ databases">
        <title>Complete genome sequence of Corynebacterium uterequi DSM 45634, isolated from the uterus of a maiden mare.</title>
        <authorList>
            <person name="Ruckert C."/>
            <person name="Albersmeier A."/>
            <person name="Winkler A."/>
            <person name="Tauch A."/>
        </authorList>
    </citation>
    <scope>NUCLEOTIDE SEQUENCE [LARGE SCALE GENOMIC DNA]</scope>
    <source>
        <strain evidence="15">DSM 45634</strain>
    </source>
</reference>
<dbReference type="UniPathway" id="UPA00252"/>
<dbReference type="GO" id="GO:0005737">
    <property type="term" value="C:cytoplasm"/>
    <property type="evidence" value="ECO:0007669"/>
    <property type="project" value="UniProtKB-SubCell"/>
</dbReference>
<dbReference type="SUPFAM" id="SSF54373">
    <property type="entry name" value="FAD-linked reductases, C-terminal domain"/>
    <property type="match status" value="1"/>
</dbReference>
<comment type="subcellular location">
    <subcellularLocation>
        <location evidence="12">Cytoplasm</location>
    </subcellularLocation>
</comment>
<dbReference type="Gene3D" id="1.10.3110.10">
    <property type="entry name" value="protoporphyrinogen ix oxidase, domain 3"/>
    <property type="match status" value="1"/>
</dbReference>
<dbReference type="Gene3D" id="3.90.660.20">
    <property type="entry name" value="Protoporphyrinogen oxidase, mitochondrial, domain 2"/>
    <property type="match status" value="1"/>
</dbReference>
<dbReference type="STRING" id="1072256.CUTER_01280"/>
<keyword evidence="8 12" id="KW-0285">Flavoprotein</keyword>
<proteinExistence type="inferred from homology"/>
<name>A0A0G3HA89_9CORY</name>
<dbReference type="SUPFAM" id="SSF51905">
    <property type="entry name" value="FAD/NAD(P)-binding domain"/>
    <property type="match status" value="1"/>
</dbReference>
<dbReference type="GO" id="GO:0006783">
    <property type="term" value="P:heme biosynthetic process"/>
    <property type="evidence" value="ECO:0007669"/>
    <property type="project" value="UniProtKB-UniRule"/>
</dbReference>
<evidence type="ECO:0000256" key="5">
    <source>
        <dbReference type="ARBA" id="ARBA00008310"/>
    </source>
</evidence>
<dbReference type="EC" id="1.3.3.15" evidence="6 12"/>
<evidence type="ECO:0000313" key="14">
    <source>
        <dbReference type="EMBL" id="AKK10276.1"/>
    </source>
</evidence>
<protein>
    <recommendedName>
        <fullName evidence="7 12">Coproporphyrinogen III oxidase</fullName>
        <ecNumber evidence="6 12">1.3.3.15</ecNumber>
    </recommendedName>
</protein>
<organism evidence="14 15">
    <name type="scientific">Corynebacterium uterequi</name>
    <dbReference type="NCBI Taxonomy" id="1072256"/>
    <lineage>
        <taxon>Bacteria</taxon>
        <taxon>Bacillati</taxon>
        <taxon>Actinomycetota</taxon>
        <taxon>Actinomycetes</taxon>
        <taxon>Mycobacteriales</taxon>
        <taxon>Corynebacteriaceae</taxon>
        <taxon>Corynebacterium</taxon>
    </lineage>
</organism>
<dbReference type="PANTHER" id="PTHR42923">
    <property type="entry name" value="PROTOPORPHYRINOGEN OXIDASE"/>
    <property type="match status" value="1"/>
</dbReference>
<evidence type="ECO:0000256" key="3">
    <source>
        <dbReference type="ARBA" id="ARBA00002185"/>
    </source>
</evidence>
<evidence type="ECO:0000256" key="6">
    <source>
        <dbReference type="ARBA" id="ARBA00012402"/>
    </source>
</evidence>
<dbReference type="InterPro" id="IPR036188">
    <property type="entry name" value="FAD/NAD-bd_sf"/>
</dbReference>
<dbReference type="RefSeq" id="WP_047258899.1">
    <property type="nucleotide sequence ID" value="NZ_CP011546.1"/>
</dbReference>
<dbReference type="NCBIfam" id="NF008841">
    <property type="entry name" value="PRK11883.1-1"/>
    <property type="match status" value="1"/>
</dbReference>
<evidence type="ECO:0000256" key="7">
    <source>
        <dbReference type="ARBA" id="ARBA00019046"/>
    </source>
</evidence>
<keyword evidence="10 12" id="KW-0560">Oxidoreductase</keyword>
<dbReference type="PRINTS" id="PR00419">
    <property type="entry name" value="ADXRDTASE"/>
</dbReference>
<dbReference type="EMBL" id="CP011546">
    <property type="protein sequence ID" value="AKK10276.1"/>
    <property type="molecule type" value="Genomic_DNA"/>
</dbReference>
<gene>
    <name evidence="14" type="ORF">CUTER_01280</name>
</gene>
<evidence type="ECO:0000256" key="10">
    <source>
        <dbReference type="ARBA" id="ARBA00023002"/>
    </source>
</evidence>
<comment type="pathway">
    <text evidence="4 12">Porphyrin-containing compound metabolism; protoheme biosynthesis.</text>
</comment>
<dbReference type="Gene3D" id="3.50.50.60">
    <property type="entry name" value="FAD/NAD(P)-binding domain"/>
    <property type="match status" value="1"/>
</dbReference>
<dbReference type="KEGG" id="cut:CUTER_01280"/>
<evidence type="ECO:0000256" key="8">
    <source>
        <dbReference type="ARBA" id="ARBA00022630"/>
    </source>
</evidence>
<keyword evidence="15" id="KW-1185">Reference proteome</keyword>
<evidence type="ECO:0000256" key="2">
    <source>
        <dbReference type="ARBA" id="ARBA00001974"/>
    </source>
</evidence>
<keyword evidence="12" id="KW-0963">Cytoplasm</keyword>
<keyword evidence="11 12" id="KW-0350">Heme biosynthesis</keyword>
<comment type="catalytic activity">
    <reaction evidence="1">
        <text>coproporphyrinogen III + 3 O2 = coproporphyrin III + 3 H2O2</text>
        <dbReference type="Rhea" id="RHEA:43436"/>
        <dbReference type="ChEBI" id="CHEBI:15379"/>
        <dbReference type="ChEBI" id="CHEBI:16240"/>
        <dbReference type="ChEBI" id="CHEBI:57309"/>
        <dbReference type="ChEBI" id="CHEBI:131725"/>
        <dbReference type="EC" id="1.3.3.15"/>
    </reaction>
    <physiologicalReaction direction="left-to-right" evidence="1">
        <dbReference type="Rhea" id="RHEA:43437"/>
    </physiologicalReaction>
</comment>
<evidence type="ECO:0000256" key="11">
    <source>
        <dbReference type="ARBA" id="ARBA00023133"/>
    </source>
</evidence>
<sequence>MRIAIIGAGLAGLTTAVELRRRAADAHIDVFEATDRLGGKLFTAAFASGPTDVGAEAFIARRADAREFFDSLGLGDSVVSPSGLRSLIYSGGETKPLPAGGMMGIPSTSAPVAHLVSAETCARIDAEGSSAGIEWQVGQDVAVGELVAQRYGAEVVDRCVSALLGGVYSCTAYDLGLRATVPALAESLDALAEAGEPVTLSAAVARLEAARAEQMKAAAAARAAAEATSGAAEAAEAPAKPAPIFGAFRGGYAELYEALAEHSGADIYVDSFISGITGQAGKWQVTGGGEAAQQPYDLLVLATPAPTTAMLLKQAAPAVAAALAPVKLADSVVVAMKFDSDAGLPDNSGVLIATDEPGVYTKAFTFSSKKWPHLGQRGGALVRASFGRFGDTTALRTDEDTLVDWALDDLKTITGFDGRAAGLSEIYTQRWFGGLPRYGADHLATVATVRRELGAVPGLELTGAWAGGVGVPAVIADARACAARLLG</sequence>
<dbReference type="GO" id="GO:0004729">
    <property type="term" value="F:oxygen-dependent protoporphyrinogen oxidase activity"/>
    <property type="evidence" value="ECO:0007669"/>
    <property type="project" value="UniProtKB-UniRule"/>
</dbReference>
<accession>A0A0G3HA89</accession>
<dbReference type="OrthoDB" id="4496419at2"/>
<feature type="domain" description="Amine oxidase" evidence="13">
    <location>
        <begin position="10"/>
        <end position="486"/>
    </location>
</feature>
<dbReference type="InterPro" id="IPR004572">
    <property type="entry name" value="Protoporphyrinogen_oxidase"/>
</dbReference>